<accession>H6L286</accession>
<sequence>MRLLFFLLFSFSLHAQTSSYFLFDEESQSPIPYTSLSLKDHSQHWSTDSLGQLTIAAKFQQDSLFVRSLNYPNAAIILAHLHTDTIWLSPQTHQLEGITIKAKKAKKKRIRPKGKTVKAYYSLNKFSSDNTRYLRQRKARYFENREQKTGYLTEIAFDVINKRGWENAFRLWIYSHQDSVPGQAISPPIDFIPEQKNAWQKCNLQDYRIEVPKNGFWVVVEAVKDSAHLEAPSYSAKDTTITDLERWRVRTDQDGHVISYHRRHRTGLRTELLKSPYCSSYAFQSYTTKGPQQPLAWQTSCIYHDTKEYKISCIKMKAWVYWD</sequence>
<name>H6L286_SAPGL</name>
<organism evidence="2 3">
    <name type="scientific">Saprospira grandis (strain Lewin)</name>
    <dbReference type="NCBI Taxonomy" id="984262"/>
    <lineage>
        <taxon>Bacteria</taxon>
        <taxon>Pseudomonadati</taxon>
        <taxon>Bacteroidota</taxon>
        <taxon>Saprospiria</taxon>
        <taxon>Saprospirales</taxon>
        <taxon>Saprospiraceae</taxon>
        <taxon>Saprospira</taxon>
    </lineage>
</organism>
<evidence type="ECO:0000313" key="3">
    <source>
        <dbReference type="Proteomes" id="UP000007519"/>
    </source>
</evidence>
<evidence type="ECO:0000256" key="1">
    <source>
        <dbReference type="SAM" id="SignalP"/>
    </source>
</evidence>
<reference evidence="2 3" key="1">
    <citation type="journal article" date="2012" name="Stand. Genomic Sci.">
        <title>Complete genome sequencing and analysis of Saprospira grandis str. Lewin, a predatory marine bacterium.</title>
        <authorList>
            <person name="Saw J.H."/>
            <person name="Yuryev A."/>
            <person name="Kanbe M."/>
            <person name="Hou S."/>
            <person name="Young A.G."/>
            <person name="Aizawa S."/>
            <person name="Alam M."/>
        </authorList>
    </citation>
    <scope>NUCLEOTIDE SEQUENCE [LARGE SCALE GENOMIC DNA]</scope>
    <source>
        <strain evidence="2 3">Lewin</strain>
    </source>
</reference>
<dbReference type="RefSeq" id="WP_015692346.1">
    <property type="nucleotide sequence ID" value="NC_016940.1"/>
</dbReference>
<dbReference type="Proteomes" id="UP000007519">
    <property type="component" value="Chromosome"/>
</dbReference>
<dbReference type="eggNOG" id="ENOG5033DU1">
    <property type="taxonomic scope" value="Bacteria"/>
</dbReference>
<feature type="signal peptide" evidence="1">
    <location>
        <begin position="1"/>
        <end position="15"/>
    </location>
</feature>
<keyword evidence="3" id="KW-1185">Reference proteome</keyword>
<proteinExistence type="predicted"/>
<evidence type="ECO:0000313" key="2">
    <source>
        <dbReference type="EMBL" id="AFC24724.1"/>
    </source>
</evidence>
<dbReference type="KEGG" id="sgn:SGRA_1993"/>
<gene>
    <name evidence="2" type="ordered locus">SGRA_1993</name>
</gene>
<dbReference type="HOGENOM" id="CLU_857637_0_0_10"/>
<protein>
    <submittedName>
        <fullName evidence="2">Uncharacterized protein</fullName>
    </submittedName>
</protein>
<dbReference type="EMBL" id="CP002831">
    <property type="protein sequence ID" value="AFC24724.1"/>
    <property type="molecule type" value="Genomic_DNA"/>
</dbReference>
<dbReference type="OrthoDB" id="914976at2"/>
<dbReference type="AlphaFoldDB" id="H6L286"/>
<keyword evidence="1" id="KW-0732">Signal</keyword>
<feature type="chain" id="PRO_5012045280" evidence="1">
    <location>
        <begin position="16"/>
        <end position="323"/>
    </location>
</feature>